<comment type="caution">
    <text evidence="2">The sequence shown here is derived from an EMBL/GenBank/DDBJ whole genome shotgun (WGS) entry which is preliminary data.</text>
</comment>
<protein>
    <submittedName>
        <fullName evidence="2">Uncharacterized protein</fullName>
    </submittedName>
</protein>
<feature type="compositionally biased region" description="Low complexity" evidence="1">
    <location>
        <begin position="49"/>
        <end position="61"/>
    </location>
</feature>
<organism evidence="2 3">
    <name type="scientific">Ameca splendens</name>
    <dbReference type="NCBI Taxonomy" id="208324"/>
    <lineage>
        <taxon>Eukaryota</taxon>
        <taxon>Metazoa</taxon>
        <taxon>Chordata</taxon>
        <taxon>Craniata</taxon>
        <taxon>Vertebrata</taxon>
        <taxon>Euteleostomi</taxon>
        <taxon>Actinopterygii</taxon>
        <taxon>Neopterygii</taxon>
        <taxon>Teleostei</taxon>
        <taxon>Neoteleostei</taxon>
        <taxon>Acanthomorphata</taxon>
        <taxon>Ovalentaria</taxon>
        <taxon>Atherinomorphae</taxon>
        <taxon>Cyprinodontiformes</taxon>
        <taxon>Goodeidae</taxon>
        <taxon>Ameca</taxon>
    </lineage>
</organism>
<gene>
    <name evidence="2" type="ORF">AMECASPLE_000266</name>
</gene>
<evidence type="ECO:0000256" key="1">
    <source>
        <dbReference type="SAM" id="MobiDB-lite"/>
    </source>
</evidence>
<dbReference type="EMBL" id="JAHRIP010056437">
    <property type="protein sequence ID" value="MEQ2301819.1"/>
    <property type="molecule type" value="Genomic_DNA"/>
</dbReference>
<feature type="region of interest" description="Disordered" evidence="1">
    <location>
        <begin position="32"/>
        <end position="62"/>
    </location>
</feature>
<evidence type="ECO:0000313" key="2">
    <source>
        <dbReference type="EMBL" id="MEQ2301819.1"/>
    </source>
</evidence>
<evidence type="ECO:0000313" key="3">
    <source>
        <dbReference type="Proteomes" id="UP001469553"/>
    </source>
</evidence>
<name>A0ABV0Z7E6_9TELE</name>
<dbReference type="Proteomes" id="UP001469553">
    <property type="component" value="Unassembled WGS sequence"/>
</dbReference>
<sequence length="102" mass="11279">MFLPKRDGPPVVTVLQERCRCHKPILFLKAIKGSRSQTSKHKMQPPADTSSPSFTRSPTTPALSCCVSHGAPSVLRSALYSSASRWSQEKDLLPRWSLTQSV</sequence>
<proteinExistence type="predicted"/>
<reference evidence="2 3" key="1">
    <citation type="submission" date="2021-06" db="EMBL/GenBank/DDBJ databases">
        <authorList>
            <person name="Palmer J.M."/>
        </authorList>
    </citation>
    <scope>NUCLEOTIDE SEQUENCE [LARGE SCALE GENOMIC DNA]</scope>
    <source>
        <strain evidence="2 3">AS_MEX2019</strain>
        <tissue evidence="2">Muscle</tissue>
    </source>
</reference>
<accession>A0ABV0Z7E6</accession>
<keyword evidence="3" id="KW-1185">Reference proteome</keyword>